<dbReference type="SUPFAM" id="SSF46689">
    <property type="entry name" value="Homeodomain-like"/>
    <property type="match status" value="2"/>
</dbReference>
<evidence type="ECO:0000256" key="6">
    <source>
        <dbReference type="SAM" id="MobiDB-lite"/>
    </source>
</evidence>
<evidence type="ECO:0000256" key="4">
    <source>
        <dbReference type="ARBA" id="ARBA00023242"/>
    </source>
</evidence>
<feature type="region of interest" description="Disordered" evidence="6">
    <location>
        <begin position="1309"/>
        <end position="1412"/>
    </location>
</feature>
<feature type="region of interest" description="Disordered" evidence="6">
    <location>
        <begin position="1175"/>
        <end position="1219"/>
    </location>
</feature>
<feature type="domain" description="HTH myb-type" evidence="8">
    <location>
        <begin position="414"/>
        <end position="469"/>
    </location>
</feature>
<dbReference type="GO" id="GO:0019185">
    <property type="term" value="C:snRNA-activating protein complex"/>
    <property type="evidence" value="ECO:0007669"/>
    <property type="project" value="TreeGrafter"/>
</dbReference>
<dbReference type="InterPro" id="IPR017930">
    <property type="entry name" value="Myb_dom"/>
</dbReference>
<keyword evidence="5" id="KW-0175">Coiled coil</keyword>
<dbReference type="EMBL" id="JAZGQO010000001">
    <property type="protein sequence ID" value="KAK6195033.1"/>
    <property type="molecule type" value="Genomic_DNA"/>
</dbReference>
<protein>
    <recommendedName>
        <fullName evidence="11">snRNA-activating protein complex subunit 4</fullName>
    </recommendedName>
</protein>
<evidence type="ECO:0000256" key="2">
    <source>
        <dbReference type="ARBA" id="ARBA00023125"/>
    </source>
</evidence>
<name>A0AAN8KLH9_PATCE</name>
<dbReference type="PANTHER" id="PTHR46621:SF1">
    <property type="entry name" value="SNRNA-ACTIVATING PROTEIN COMPLEX SUBUNIT 4"/>
    <property type="match status" value="1"/>
</dbReference>
<evidence type="ECO:0000256" key="3">
    <source>
        <dbReference type="ARBA" id="ARBA00023163"/>
    </source>
</evidence>
<feature type="compositionally biased region" description="Polar residues" evidence="6">
    <location>
        <begin position="1338"/>
        <end position="1365"/>
    </location>
</feature>
<feature type="compositionally biased region" description="Basic residues" evidence="6">
    <location>
        <begin position="1374"/>
        <end position="1385"/>
    </location>
</feature>
<feature type="coiled-coil region" evidence="5">
    <location>
        <begin position="654"/>
        <end position="681"/>
    </location>
</feature>
<proteinExistence type="predicted"/>
<sequence length="1567" mass="177915">MADEASVLKDEIEKIKDVLGDDDYGEDDNYDSDESDSQLFIDLGLSHTNSNKDKESTINVDASSASGLTYYEGSSVLDEDSRSRLGSIDEDGEDNVMAELPINVETCLALNRAYQEIISEHIQSIQVAINENREKQRMLEAELEGGVKTEFKPSASKEHRYLNLPYFRNSTGLPPPPNEDVKLKGLLNEKKQEAKIMLGWPAKAQRQLISAVSKDSLQKLLQPLMNRREILENKKLKAFGTEKEALEKRIEELDQEISLKKTTTEEYLLRNVDEEKVDWMRIAKIEFDGKREWYELQKIWRVVVNPEINKQDWTEEETENLLHLVEKYKTGHWDQIVEELETNRTPFQAMQFYQANLNFGLRQKPWTDEEDEKLGECVQFVCNIPSERMKWKKVSYMMEARSAEQCRKRWYQIDPDISRLKWKAEEDVRLMLAVKLIGSKDWIKVSRYIPHRHPAQCRERYCNYLDPSLKVGCGFTYQEDKQLLTLVKQHGIGNWAKVASFLEGRTDQMVSNRYKRLMQWRFSANWFKKQSTEVQRAMQGLPLYKKKRNEKPSVNWDTYYKDYGLRPEHYQQQAEDIEENGDSEFVVPLPPLIKVPLKGTHKKVHDRHRESLAVSRHIDSLLEDHVIQLPPNEMENRKKEILRRLEERNESLYSSSVQKLIKEAKEAAKELHRKRVTTNKDRHRTFLDLRRTILGSAMKPRLSTGRPTKFFALEEISEVEQRKLSVSILSLFSSALELDGEAILENIDKRPNKENMSVSQKTEAAIFREVVLNDKSYTSVPVQEESVETNAPTKNKRRLIVKHVNPPPKRARKRKKPDDQISNEQLVTGEQNNLEVSTSPGQPSTSELQQRDVKQGTQIENPSVAQHIQNDDCSSNSMQQNAEQSTSPNQIISAHQQQTSSKQSTLSQPRTSSQPVLSQPPTSSQPVLSQPPKSSQPVLSQQLNPTQSPSSSKSLSRTILKSRRPAGLKNGPVDEMPFLPPNHCSLKAFKKLLVSRKDMMKQAGGAYIHLRKLIERAKTNKSARLPEMGRESLSGAQNTGCQYVYVYPKNAQNVSSSDDGKDANDYVVATVSHANAHENNIESSPGKNVDNPDCTVLADDEPTSTTELSVVLPREYSESIVKTEQGTIDKVARVPTLVNNLVSKKLAEQLFNKQSSSNQSGNIVKMDTGDAVMASTSISDGDCENNQSETTSVTSQNNRGCSGVSQSQQTQMEETEEESVLDKIRQSHDYKMLKARFQSIFIWPALLSSFYIENEVEEKEKQAEDKTEPSPKAKKKKRKNRFPCSRSSKYYKYVAKNKKEKESILAQARESKKRKLQGDVPMETDGGAETITPGGDNSILNTSKGDNSVLDTSVADSSMNDSVTLDQEGDDQPRKKKGRPRGSKTKKGDMSNRRQSSRNTEKKSYNEQTVISIRHCERKDYHTPGPRKTSSETRYRKAVYNIVTNATKELVKGLRSTFTPGKEACDYSRMEGNVEQTGEVTETDNVFDLDDIVNNVVEAMDNAVDVDATDNAVDVDATDNAVDVDNVTDVDAVHNVVDPDDVVDVDNIIDVDDIDDDVVDLDAEESS</sequence>
<feature type="compositionally biased region" description="Polar residues" evidence="6">
    <location>
        <begin position="868"/>
        <end position="892"/>
    </location>
</feature>
<evidence type="ECO:0000259" key="7">
    <source>
        <dbReference type="PROSITE" id="PS50090"/>
    </source>
</evidence>
<feature type="domain" description="Myb-like" evidence="7">
    <location>
        <begin position="305"/>
        <end position="357"/>
    </location>
</feature>
<dbReference type="PROSITE" id="PS51294">
    <property type="entry name" value="HTH_MYB"/>
    <property type="match status" value="3"/>
</dbReference>
<dbReference type="CDD" id="cd00167">
    <property type="entry name" value="SANT"/>
    <property type="match status" value="4"/>
</dbReference>
<feature type="compositionally biased region" description="Low complexity" evidence="6">
    <location>
        <begin position="893"/>
        <end position="908"/>
    </location>
</feature>
<evidence type="ECO:0000256" key="1">
    <source>
        <dbReference type="ARBA" id="ARBA00023015"/>
    </source>
</evidence>
<evidence type="ECO:0000259" key="8">
    <source>
        <dbReference type="PROSITE" id="PS51294"/>
    </source>
</evidence>
<feature type="compositionally biased region" description="Low complexity" evidence="6">
    <location>
        <begin position="945"/>
        <end position="959"/>
    </location>
</feature>
<dbReference type="GO" id="GO:0042796">
    <property type="term" value="P:snRNA transcription by RNA polymerase III"/>
    <property type="evidence" value="ECO:0007669"/>
    <property type="project" value="TreeGrafter"/>
</dbReference>
<feature type="compositionally biased region" description="Polar residues" evidence="6">
    <location>
        <begin position="820"/>
        <end position="848"/>
    </location>
</feature>
<dbReference type="GO" id="GO:0042795">
    <property type="term" value="P:snRNA transcription by RNA polymerase II"/>
    <property type="evidence" value="ECO:0007669"/>
    <property type="project" value="TreeGrafter"/>
</dbReference>
<dbReference type="PANTHER" id="PTHR46621">
    <property type="entry name" value="SNRNA-ACTIVATING PROTEIN COMPLEX SUBUNIT 4"/>
    <property type="match status" value="1"/>
</dbReference>
<keyword evidence="10" id="KW-1185">Reference proteome</keyword>
<dbReference type="Proteomes" id="UP001347796">
    <property type="component" value="Unassembled WGS sequence"/>
</dbReference>
<gene>
    <name evidence="9" type="ORF">SNE40_000551</name>
</gene>
<feature type="compositionally biased region" description="Polar residues" evidence="6">
    <location>
        <begin position="909"/>
        <end position="944"/>
    </location>
</feature>
<dbReference type="InterPro" id="IPR051575">
    <property type="entry name" value="Myb-like_DNA-bd"/>
</dbReference>
<accession>A0AAN8KLH9</accession>
<dbReference type="GO" id="GO:0001006">
    <property type="term" value="F:RNA polymerase III type 3 promoter sequence-specific DNA binding"/>
    <property type="evidence" value="ECO:0007669"/>
    <property type="project" value="TreeGrafter"/>
</dbReference>
<keyword evidence="3" id="KW-0804">Transcription</keyword>
<feature type="domain" description="Myb-like" evidence="7">
    <location>
        <begin position="358"/>
        <end position="410"/>
    </location>
</feature>
<reference evidence="9 10" key="1">
    <citation type="submission" date="2024-01" db="EMBL/GenBank/DDBJ databases">
        <title>The genome of the rayed Mediterranean limpet Patella caerulea (Linnaeus, 1758).</title>
        <authorList>
            <person name="Anh-Thu Weber A."/>
            <person name="Halstead-Nussloch G."/>
        </authorList>
    </citation>
    <scope>NUCLEOTIDE SEQUENCE [LARGE SCALE GENOMIC DNA]</scope>
    <source>
        <strain evidence="9">AATW-2023a</strain>
        <tissue evidence="9">Whole specimen</tissue>
    </source>
</reference>
<feature type="domain" description="Myb-like" evidence="7">
    <location>
        <begin position="414"/>
        <end position="465"/>
    </location>
</feature>
<dbReference type="PROSITE" id="PS50090">
    <property type="entry name" value="MYB_LIKE"/>
    <property type="match status" value="4"/>
</dbReference>
<evidence type="ECO:0000313" key="9">
    <source>
        <dbReference type="EMBL" id="KAK6195033.1"/>
    </source>
</evidence>
<evidence type="ECO:0000313" key="10">
    <source>
        <dbReference type="Proteomes" id="UP001347796"/>
    </source>
</evidence>
<feature type="compositionally biased region" description="Basic residues" evidence="6">
    <location>
        <begin position="1272"/>
        <end position="1281"/>
    </location>
</feature>
<keyword evidence="1" id="KW-0805">Transcription regulation</keyword>
<dbReference type="Pfam" id="PF13921">
    <property type="entry name" value="Myb_DNA-bind_6"/>
    <property type="match status" value="1"/>
</dbReference>
<keyword evidence="4" id="KW-0539">Nucleus</keyword>
<dbReference type="SMART" id="SM00717">
    <property type="entry name" value="SANT"/>
    <property type="match status" value="4"/>
</dbReference>
<feature type="compositionally biased region" description="Basic and acidic residues" evidence="6">
    <location>
        <begin position="1258"/>
        <end position="1271"/>
    </location>
</feature>
<dbReference type="InterPro" id="IPR001005">
    <property type="entry name" value="SANT/Myb"/>
</dbReference>
<feature type="domain" description="Myb-like" evidence="7">
    <location>
        <begin position="475"/>
        <end position="518"/>
    </location>
</feature>
<evidence type="ECO:0000256" key="5">
    <source>
        <dbReference type="SAM" id="Coils"/>
    </source>
</evidence>
<dbReference type="GO" id="GO:0000978">
    <property type="term" value="F:RNA polymerase II cis-regulatory region sequence-specific DNA binding"/>
    <property type="evidence" value="ECO:0007669"/>
    <property type="project" value="TreeGrafter"/>
</dbReference>
<feature type="domain" description="HTH myb-type" evidence="8">
    <location>
        <begin position="475"/>
        <end position="522"/>
    </location>
</feature>
<organism evidence="9 10">
    <name type="scientific">Patella caerulea</name>
    <name type="common">Rayed Mediterranean limpet</name>
    <dbReference type="NCBI Taxonomy" id="87958"/>
    <lineage>
        <taxon>Eukaryota</taxon>
        <taxon>Metazoa</taxon>
        <taxon>Spiralia</taxon>
        <taxon>Lophotrochozoa</taxon>
        <taxon>Mollusca</taxon>
        <taxon>Gastropoda</taxon>
        <taxon>Patellogastropoda</taxon>
        <taxon>Patelloidea</taxon>
        <taxon>Patellidae</taxon>
        <taxon>Patella</taxon>
    </lineage>
</organism>
<dbReference type="Pfam" id="PF00249">
    <property type="entry name" value="Myb_DNA-binding"/>
    <property type="match status" value="2"/>
</dbReference>
<dbReference type="Gene3D" id="1.10.10.60">
    <property type="entry name" value="Homeodomain-like"/>
    <property type="match status" value="4"/>
</dbReference>
<feature type="region of interest" description="Disordered" evidence="6">
    <location>
        <begin position="1258"/>
        <end position="1283"/>
    </location>
</feature>
<keyword evidence="2" id="KW-0238">DNA-binding</keyword>
<evidence type="ECO:0008006" key="11">
    <source>
        <dbReference type="Google" id="ProtNLM"/>
    </source>
</evidence>
<feature type="compositionally biased region" description="Polar residues" evidence="6">
    <location>
        <begin position="1175"/>
        <end position="1204"/>
    </location>
</feature>
<feature type="coiled-coil region" evidence="5">
    <location>
        <begin position="214"/>
        <end position="263"/>
    </location>
</feature>
<dbReference type="InterPro" id="IPR009057">
    <property type="entry name" value="Homeodomain-like_sf"/>
</dbReference>
<feature type="region of interest" description="Disordered" evidence="6">
    <location>
        <begin position="779"/>
        <end position="855"/>
    </location>
</feature>
<feature type="region of interest" description="Disordered" evidence="6">
    <location>
        <begin position="868"/>
        <end position="974"/>
    </location>
</feature>
<comment type="caution">
    <text evidence="9">The sequence shown here is derived from an EMBL/GenBank/DDBJ whole genome shotgun (WGS) entry which is preliminary data.</text>
</comment>
<feature type="domain" description="HTH myb-type" evidence="8">
    <location>
        <begin position="305"/>
        <end position="361"/>
    </location>
</feature>